<organism evidence="1 2">
    <name type="scientific">Pholiota conissans</name>
    <dbReference type="NCBI Taxonomy" id="109636"/>
    <lineage>
        <taxon>Eukaryota</taxon>
        <taxon>Fungi</taxon>
        <taxon>Dikarya</taxon>
        <taxon>Basidiomycota</taxon>
        <taxon>Agaricomycotina</taxon>
        <taxon>Agaricomycetes</taxon>
        <taxon>Agaricomycetidae</taxon>
        <taxon>Agaricales</taxon>
        <taxon>Agaricineae</taxon>
        <taxon>Strophariaceae</taxon>
        <taxon>Pholiota</taxon>
    </lineage>
</organism>
<dbReference type="AlphaFoldDB" id="A0A9P5Z8F9"/>
<dbReference type="Proteomes" id="UP000807469">
    <property type="component" value="Unassembled WGS sequence"/>
</dbReference>
<comment type="caution">
    <text evidence="1">The sequence shown here is derived from an EMBL/GenBank/DDBJ whole genome shotgun (WGS) entry which is preliminary data.</text>
</comment>
<proteinExistence type="predicted"/>
<sequence>MKKNQRSEFVEEDERVSKSWKVGLLFLCTNAGIQIQGPLVTYSLFFTPTSSHSHLDHHQLLFLRAKSHFPSFRYLHATLLRHHLAHVSLLASATLHLTCPSLEHALHTDAPFRRQLRPGSFSNATDAFTGAFVVFPLPFKYACGSTSAWAVYIHT</sequence>
<accession>A0A9P5Z8F9</accession>
<name>A0A9P5Z8F9_9AGAR</name>
<evidence type="ECO:0000313" key="2">
    <source>
        <dbReference type="Proteomes" id="UP000807469"/>
    </source>
</evidence>
<dbReference type="EMBL" id="MU155180">
    <property type="protein sequence ID" value="KAF9481336.1"/>
    <property type="molecule type" value="Genomic_DNA"/>
</dbReference>
<reference evidence="1" key="1">
    <citation type="submission" date="2020-11" db="EMBL/GenBank/DDBJ databases">
        <authorList>
            <consortium name="DOE Joint Genome Institute"/>
            <person name="Ahrendt S."/>
            <person name="Riley R."/>
            <person name="Andreopoulos W."/>
            <person name="Labutti K."/>
            <person name="Pangilinan J."/>
            <person name="Ruiz-Duenas F.J."/>
            <person name="Barrasa J.M."/>
            <person name="Sanchez-Garcia M."/>
            <person name="Camarero S."/>
            <person name="Miyauchi S."/>
            <person name="Serrano A."/>
            <person name="Linde D."/>
            <person name="Babiker R."/>
            <person name="Drula E."/>
            <person name="Ayuso-Fernandez I."/>
            <person name="Pacheco R."/>
            <person name="Padilla G."/>
            <person name="Ferreira P."/>
            <person name="Barriuso J."/>
            <person name="Kellner H."/>
            <person name="Castanera R."/>
            <person name="Alfaro M."/>
            <person name="Ramirez L."/>
            <person name="Pisabarro A.G."/>
            <person name="Kuo A."/>
            <person name="Tritt A."/>
            <person name="Lipzen A."/>
            <person name="He G."/>
            <person name="Yan M."/>
            <person name="Ng V."/>
            <person name="Cullen D."/>
            <person name="Martin F."/>
            <person name="Rosso M.-N."/>
            <person name="Henrissat B."/>
            <person name="Hibbett D."/>
            <person name="Martinez A.T."/>
            <person name="Grigoriev I.V."/>
        </authorList>
    </citation>
    <scope>NUCLEOTIDE SEQUENCE</scope>
    <source>
        <strain evidence="1">CIRM-BRFM 674</strain>
    </source>
</reference>
<gene>
    <name evidence="1" type="ORF">BDN70DRAFT_549625</name>
</gene>
<evidence type="ECO:0000313" key="1">
    <source>
        <dbReference type="EMBL" id="KAF9481336.1"/>
    </source>
</evidence>
<keyword evidence="2" id="KW-1185">Reference proteome</keyword>
<protein>
    <submittedName>
        <fullName evidence="1">Uncharacterized protein</fullName>
    </submittedName>
</protein>